<evidence type="ECO:0000313" key="6">
    <source>
        <dbReference type="EMBL" id="KAK7508998.1"/>
    </source>
</evidence>
<dbReference type="PANTHER" id="PTHR35814:SF1">
    <property type="entry name" value="GLUTATHIONE S-TRANSFERASE-RELATED"/>
    <property type="match status" value="1"/>
</dbReference>
<organism evidence="6 7">
    <name type="scientific">Phyllosticta citriasiana</name>
    <dbReference type="NCBI Taxonomy" id="595635"/>
    <lineage>
        <taxon>Eukaryota</taxon>
        <taxon>Fungi</taxon>
        <taxon>Dikarya</taxon>
        <taxon>Ascomycota</taxon>
        <taxon>Pezizomycotina</taxon>
        <taxon>Dothideomycetes</taxon>
        <taxon>Dothideomycetes incertae sedis</taxon>
        <taxon>Botryosphaeriales</taxon>
        <taxon>Phyllostictaceae</taxon>
        <taxon>Phyllosticta</taxon>
    </lineage>
</organism>
<protein>
    <submittedName>
        <fullName evidence="6">Membrane-associated, eicosanoid/glutathione metabolism protein</fullName>
    </submittedName>
</protein>
<accession>A0ABR1KAF0</accession>
<comment type="caution">
    <text evidence="6">The sequence shown here is derived from an EMBL/GenBank/DDBJ whole genome shotgun (WGS) entry which is preliminary data.</text>
</comment>
<keyword evidence="4" id="KW-0472">Membrane</keyword>
<evidence type="ECO:0000256" key="1">
    <source>
        <dbReference type="ARBA" id="ARBA00004370"/>
    </source>
</evidence>
<comment type="subcellular location">
    <subcellularLocation>
        <location evidence="1">Membrane</location>
    </subcellularLocation>
</comment>
<dbReference type="PANTHER" id="PTHR35814">
    <property type="match status" value="1"/>
</dbReference>
<feature type="region of interest" description="Disordered" evidence="5">
    <location>
        <begin position="51"/>
        <end position="71"/>
    </location>
</feature>
<evidence type="ECO:0000256" key="4">
    <source>
        <dbReference type="ARBA" id="ARBA00023136"/>
    </source>
</evidence>
<dbReference type="Gene3D" id="1.20.120.550">
    <property type="entry name" value="Membrane associated eicosanoid/glutathione metabolism-like domain"/>
    <property type="match status" value="1"/>
</dbReference>
<dbReference type="InterPro" id="IPR023352">
    <property type="entry name" value="MAPEG-like_dom_sf"/>
</dbReference>
<dbReference type="InterPro" id="IPR001129">
    <property type="entry name" value="Membr-assoc_MAPEG"/>
</dbReference>
<evidence type="ECO:0000313" key="7">
    <source>
        <dbReference type="Proteomes" id="UP001363622"/>
    </source>
</evidence>
<dbReference type="EMBL" id="JBBPHU010000022">
    <property type="protein sequence ID" value="KAK7508998.1"/>
    <property type="molecule type" value="Genomic_DNA"/>
</dbReference>
<keyword evidence="7" id="KW-1185">Reference proteome</keyword>
<dbReference type="Proteomes" id="UP001363622">
    <property type="component" value="Unassembled WGS sequence"/>
</dbReference>
<evidence type="ECO:0000256" key="2">
    <source>
        <dbReference type="ARBA" id="ARBA00022692"/>
    </source>
</evidence>
<evidence type="ECO:0000256" key="3">
    <source>
        <dbReference type="ARBA" id="ARBA00022989"/>
    </source>
</evidence>
<gene>
    <name evidence="6" type="ORF">IWZ03DRAFT_122802</name>
</gene>
<dbReference type="Pfam" id="PF01124">
    <property type="entry name" value="MAPEG"/>
    <property type="match status" value="1"/>
</dbReference>
<proteinExistence type="predicted"/>
<dbReference type="SUPFAM" id="SSF161084">
    <property type="entry name" value="MAPEG domain-like"/>
    <property type="match status" value="1"/>
</dbReference>
<name>A0ABR1KAF0_9PEZI</name>
<feature type="compositionally biased region" description="Low complexity" evidence="5">
    <location>
        <begin position="54"/>
        <end position="71"/>
    </location>
</feature>
<sequence length="170" mass="18050">MATASLGLGISPLMLAPVTATWSAPFVAYLALLSNRVVYYRITEKTYMGDRCKSSSASTTTPVPAPSGSAPESDPLFLATRSHANFLENVPLALTLSLLAELNGASRKVLHGALATLLLLRMAHIELGLQSSFRGMKSVGLGRALGYYGTQVWLLGMGAWGAWGLGCWSF</sequence>
<keyword evidence="2" id="KW-0812">Transmembrane</keyword>
<reference evidence="6 7" key="1">
    <citation type="submission" date="2024-04" db="EMBL/GenBank/DDBJ databases">
        <title>Phyllosticta paracitricarpa is synonymous to the EU quarantine fungus P. citricarpa based on phylogenomic analyses.</title>
        <authorList>
            <consortium name="Lawrence Berkeley National Laboratory"/>
            <person name="Van Ingen-Buijs V.A."/>
            <person name="Van Westerhoven A.C."/>
            <person name="Haridas S."/>
            <person name="Skiadas P."/>
            <person name="Martin F."/>
            <person name="Groenewald J.Z."/>
            <person name="Crous P.W."/>
            <person name="Seidl M.F."/>
        </authorList>
    </citation>
    <scope>NUCLEOTIDE SEQUENCE [LARGE SCALE GENOMIC DNA]</scope>
    <source>
        <strain evidence="6 7">CBS 123371</strain>
    </source>
</reference>
<keyword evidence="3" id="KW-1133">Transmembrane helix</keyword>
<evidence type="ECO:0000256" key="5">
    <source>
        <dbReference type="SAM" id="MobiDB-lite"/>
    </source>
</evidence>